<proteinExistence type="predicted"/>
<reference evidence="1" key="1">
    <citation type="submission" date="2013-05" db="EMBL/GenBank/DDBJ databases">
        <authorList>
            <person name="Harkins D.M."/>
            <person name="Durkin A.S."/>
            <person name="Brinkac L.M."/>
            <person name="Haft D.H."/>
            <person name="Selengut J.D."/>
            <person name="Sanka R."/>
            <person name="DePew J."/>
            <person name="Purushe J."/>
            <person name="Hartskeerl R.A."/>
            <person name="Ahmed A."/>
            <person name="van der Linden H."/>
            <person name="Goris M.G.A."/>
            <person name="Vinetz J.M."/>
            <person name="Sutton G.G."/>
            <person name="Nierman W.C."/>
            <person name="Fouts D.E."/>
        </authorList>
    </citation>
    <scope>NUCLEOTIDE SEQUENCE [LARGE SCALE GENOMIC DNA]</scope>
    <source>
        <strain evidence="1">5399</strain>
    </source>
</reference>
<dbReference type="Proteomes" id="UP000015454">
    <property type="component" value="Unassembled WGS sequence"/>
</dbReference>
<sequence length="83" mass="9990">MYPGKRISRAIKNDLFIWRLISKLKFEKRETLRLREELKVLELELYNSKNSLILAKETISFYKECNKGIFESNSLLPHFKKKL</sequence>
<comment type="caution">
    <text evidence="1">The sequence shown here is derived from an EMBL/GenBank/DDBJ whole genome shotgun (WGS) entry which is preliminary data.</text>
</comment>
<protein>
    <submittedName>
        <fullName evidence="1">Uncharacterized protein</fullName>
    </submittedName>
</protein>
<keyword evidence="2" id="KW-1185">Reference proteome</keyword>
<gene>
    <name evidence="1" type="ORF">LEP1GSC050_2781</name>
</gene>
<dbReference type="AlphaFoldDB" id="T0FBE0"/>
<accession>T0FBE0</accession>
<evidence type="ECO:0000313" key="1">
    <source>
        <dbReference type="EMBL" id="EQA44902.1"/>
    </source>
</evidence>
<name>T0FBE0_9LEPT</name>
<evidence type="ECO:0000313" key="2">
    <source>
        <dbReference type="Proteomes" id="UP000015454"/>
    </source>
</evidence>
<dbReference type="EMBL" id="AHMO02000008">
    <property type="protein sequence ID" value="EQA44902.1"/>
    <property type="molecule type" value="Genomic_DNA"/>
</dbReference>
<organism evidence="1 2">
    <name type="scientific">Leptospira broomii serovar Hurstbridge str. 5399</name>
    <dbReference type="NCBI Taxonomy" id="1049789"/>
    <lineage>
        <taxon>Bacteria</taxon>
        <taxon>Pseudomonadati</taxon>
        <taxon>Spirochaetota</taxon>
        <taxon>Spirochaetia</taxon>
        <taxon>Leptospirales</taxon>
        <taxon>Leptospiraceae</taxon>
        <taxon>Leptospira</taxon>
    </lineage>
</organism>